<dbReference type="InterPro" id="IPR008962">
    <property type="entry name" value="PapD-like_sf"/>
</dbReference>
<name>A0AAJ5BIL8_9GAMM</name>
<evidence type="ECO:0000259" key="8">
    <source>
        <dbReference type="Pfam" id="PF02753"/>
    </source>
</evidence>
<reference evidence="9 10" key="1">
    <citation type="submission" date="2016-10" db="EMBL/GenBank/DDBJ databases">
        <authorList>
            <person name="Varghese N."/>
            <person name="Submissions S."/>
        </authorList>
    </citation>
    <scope>NUCLEOTIDE SEQUENCE [LARGE SCALE GENOMIC DNA]</scope>
    <source>
        <strain evidence="9 10">DSM 5563</strain>
    </source>
</reference>
<dbReference type="AlphaFoldDB" id="A0AAJ5BIL8"/>
<protein>
    <submittedName>
        <fullName evidence="9">P pilus assembly protein, chaperone PapD</fullName>
    </submittedName>
</protein>
<dbReference type="InterPro" id="IPR001829">
    <property type="entry name" value="Pili_assmbl_chaperone_bac"/>
</dbReference>
<evidence type="ECO:0000313" key="9">
    <source>
        <dbReference type="EMBL" id="SFD41857.1"/>
    </source>
</evidence>
<feature type="domain" description="Pili assembly chaperone C-terminal" evidence="8">
    <location>
        <begin position="181"/>
        <end position="236"/>
    </location>
</feature>
<dbReference type="SUPFAM" id="SSF49354">
    <property type="entry name" value="PapD-like"/>
    <property type="match status" value="1"/>
</dbReference>
<keyword evidence="5" id="KW-0143">Chaperone</keyword>
<dbReference type="GO" id="GO:0030288">
    <property type="term" value="C:outer membrane-bounded periplasmic space"/>
    <property type="evidence" value="ECO:0007669"/>
    <property type="project" value="InterPro"/>
</dbReference>
<dbReference type="InterPro" id="IPR016147">
    <property type="entry name" value="Pili_assmbl_chaperone_N"/>
</dbReference>
<sequence>MPFRRLITIIVFLVLNQALPVYAKDAGGFKFSNMRIVFLEKDKAGAFVELENGNASPFLIQSWIVPTDAQSGLPTEKNASAVNQPFVITPPLHRLESGERYRWRIQQVSKTGLTTDRESVFYVALKAIPATDKQSENKGEFVLSPIIYQKLLYRPSALEMLRTDMIADQATFRREGEQLIVSNPSPLYMTFATLQVGNYTVADDELYKMVPPFGEQRYSLPKNVTGNVMWRLLNEYALATKAELRPL</sequence>
<dbReference type="RefSeq" id="WP_074824866.1">
    <property type="nucleotide sequence ID" value="NZ_FOLW01000017.1"/>
</dbReference>
<dbReference type="InterPro" id="IPR050643">
    <property type="entry name" value="Periplasmic_pilus_chap"/>
</dbReference>
<dbReference type="EMBL" id="FOLW01000017">
    <property type="protein sequence ID" value="SFD41857.1"/>
    <property type="molecule type" value="Genomic_DNA"/>
</dbReference>
<proteinExistence type="inferred from homology"/>
<dbReference type="SUPFAM" id="SSF49584">
    <property type="entry name" value="Periplasmic chaperone C-domain"/>
    <property type="match status" value="1"/>
</dbReference>
<accession>A0AAJ5BIL8</accession>
<feature type="domain" description="Pili assembly chaperone N-terminal" evidence="7">
    <location>
        <begin position="30"/>
        <end position="158"/>
    </location>
</feature>
<evidence type="ECO:0000256" key="2">
    <source>
        <dbReference type="ARBA" id="ARBA00007399"/>
    </source>
</evidence>
<gene>
    <name evidence="9" type="ORF">SAMN02745723_11729</name>
</gene>
<evidence type="ECO:0000259" key="7">
    <source>
        <dbReference type="Pfam" id="PF00345"/>
    </source>
</evidence>
<comment type="similarity">
    <text evidence="2">Belongs to the periplasmic pilus chaperone family.</text>
</comment>
<comment type="caution">
    <text evidence="9">The sequence shown here is derived from an EMBL/GenBank/DDBJ whole genome shotgun (WGS) entry which is preliminary data.</text>
</comment>
<evidence type="ECO:0000256" key="5">
    <source>
        <dbReference type="ARBA" id="ARBA00023186"/>
    </source>
</evidence>
<comment type="subcellular location">
    <subcellularLocation>
        <location evidence="1">Periplasm</location>
    </subcellularLocation>
</comment>
<dbReference type="Pfam" id="PF02753">
    <property type="entry name" value="PapD_C"/>
    <property type="match status" value="1"/>
</dbReference>
<dbReference type="InterPro" id="IPR013783">
    <property type="entry name" value="Ig-like_fold"/>
</dbReference>
<keyword evidence="4" id="KW-0574">Periplasm</keyword>
<evidence type="ECO:0000256" key="1">
    <source>
        <dbReference type="ARBA" id="ARBA00004418"/>
    </source>
</evidence>
<evidence type="ECO:0000256" key="3">
    <source>
        <dbReference type="ARBA" id="ARBA00022729"/>
    </source>
</evidence>
<keyword evidence="3" id="KW-0732">Signal</keyword>
<keyword evidence="6" id="KW-0393">Immunoglobulin domain</keyword>
<organism evidence="9 10">
    <name type="scientific">Pragia fontium DSM 5563 = ATCC 49100</name>
    <dbReference type="NCBI Taxonomy" id="1122977"/>
    <lineage>
        <taxon>Bacteria</taxon>
        <taxon>Pseudomonadati</taxon>
        <taxon>Pseudomonadota</taxon>
        <taxon>Gammaproteobacteria</taxon>
        <taxon>Enterobacterales</taxon>
        <taxon>Budviciaceae</taxon>
        <taxon>Pragia</taxon>
    </lineage>
</organism>
<evidence type="ECO:0000256" key="4">
    <source>
        <dbReference type="ARBA" id="ARBA00022764"/>
    </source>
</evidence>
<dbReference type="Pfam" id="PF00345">
    <property type="entry name" value="PapD_N"/>
    <property type="match status" value="1"/>
</dbReference>
<evidence type="ECO:0000313" key="10">
    <source>
        <dbReference type="Proteomes" id="UP000226420"/>
    </source>
</evidence>
<dbReference type="PRINTS" id="PR00969">
    <property type="entry name" value="CHAPERONPILI"/>
</dbReference>
<evidence type="ECO:0000256" key="6">
    <source>
        <dbReference type="ARBA" id="ARBA00023319"/>
    </source>
</evidence>
<dbReference type="Proteomes" id="UP000226420">
    <property type="component" value="Unassembled WGS sequence"/>
</dbReference>
<dbReference type="GO" id="GO:0071555">
    <property type="term" value="P:cell wall organization"/>
    <property type="evidence" value="ECO:0007669"/>
    <property type="project" value="InterPro"/>
</dbReference>
<dbReference type="Gene3D" id="2.60.40.10">
    <property type="entry name" value="Immunoglobulins"/>
    <property type="match status" value="2"/>
</dbReference>
<dbReference type="PANTHER" id="PTHR30251">
    <property type="entry name" value="PILUS ASSEMBLY CHAPERONE"/>
    <property type="match status" value="1"/>
</dbReference>
<dbReference type="PANTHER" id="PTHR30251:SF9">
    <property type="entry name" value="CHAPERONE PROTEIN CAF1M"/>
    <property type="match status" value="1"/>
</dbReference>
<dbReference type="InterPro" id="IPR036316">
    <property type="entry name" value="Pili_assmbl_chap_C_dom_sf"/>
</dbReference>
<dbReference type="InterPro" id="IPR016148">
    <property type="entry name" value="Pili_assmbl_chaperone_C"/>
</dbReference>